<evidence type="ECO:0000256" key="10">
    <source>
        <dbReference type="ARBA" id="ARBA00048109"/>
    </source>
</evidence>
<reference evidence="15" key="1">
    <citation type="submission" date="2022-12" db="EMBL/GenBank/DDBJ databases">
        <authorList>
            <person name="Deng Y."/>
            <person name="Zhang Y.-Q."/>
        </authorList>
    </citation>
    <scope>NUCLEOTIDE SEQUENCE</scope>
    <source>
        <strain evidence="15">CPCC 205372</strain>
    </source>
</reference>
<dbReference type="SUPFAM" id="SSF52777">
    <property type="entry name" value="CoA-dependent acyltransferases"/>
    <property type="match status" value="1"/>
</dbReference>
<evidence type="ECO:0000259" key="13">
    <source>
        <dbReference type="Pfam" id="PF03007"/>
    </source>
</evidence>
<evidence type="ECO:0000256" key="7">
    <source>
        <dbReference type="ARBA" id="ARBA00022798"/>
    </source>
</evidence>
<name>A0ABT4PTD2_9MYCO</name>
<evidence type="ECO:0000313" key="15">
    <source>
        <dbReference type="EMBL" id="MCZ8379749.1"/>
    </source>
</evidence>
<organism evidence="15 16">
    <name type="scientific">Mycobacterium hippophais</name>
    <dbReference type="NCBI Taxonomy" id="3016340"/>
    <lineage>
        <taxon>Bacteria</taxon>
        <taxon>Bacillati</taxon>
        <taxon>Actinomycetota</taxon>
        <taxon>Actinomycetes</taxon>
        <taxon>Mycobacteriales</taxon>
        <taxon>Mycobacteriaceae</taxon>
        <taxon>Mycobacterium</taxon>
    </lineage>
</organism>
<dbReference type="InterPro" id="IPR045034">
    <property type="entry name" value="O-acyltransferase_WSD1-like"/>
</dbReference>
<feature type="region of interest" description="Disordered" evidence="12">
    <location>
        <begin position="145"/>
        <end position="186"/>
    </location>
</feature>
<keyword evidence="8 11" id="KW-0443">Lipid metabolism</keyword>
<comment type="caution">
    <text evidence="15">The sequence shown here is derived from an EMBL/GenBank/DDBJ whole genome shotgun (WGS) entry which is preliminary data.</text>
</comment>
<evidence type="ECO:0000256" key="6">
    <source>
        <dbReference type="ARBA" id="ARBA00022679"/>
    </source>
</evidence>
<dbReference type="PANTHER" id="PTHR31650:SF1">
    <property type="entry name" value="WAX ESTER SYNTHASE_DIACYLGLYCEROL ACYLTRANSFERASE 4-RELATED"/>
    <property type="match status" value="1"/>
</dbReference>
<dbReference type="Proteomes" id="UP001142153">
    <property type="component" value="Unassembled WGS sequence"/>
</dbReference>
<evidence type="ECO:0000256" key="12">
    <source>
        <dbReference type="SAM" id="MobiDB-lite"/>
    </source>
</evidence>
<protein>
    <recommendedName>
        <fullName evidence="4 11">Diacylglycerol O-acyltransferase</fullName>
        <ecNumber evidence="4 11">2.3.1.20</ecNumber>
    </recommendedName>
</protein>
<evidence type="ECO:0000313" key="16">
    <source>
        <dbReference type="Proteomes" id="UP001142153"/>
    </source>
</evidence>
<comment type="pathway">
    <text evidence="1 11">Glycerolipid metabolism; triacylglycerol biosynthesis.</text>
</comment>
<dbReference type="EC" id="2.3.1.20" evidence="4 11"/>
<keyword evidence="9 11" id="KW-0012">Acyltransferase</keyword>
<proteinExistence type="inferred from homology"/>
<feature type="compositionally biased region" description="Low complexity" evidence="12">
    <location>
        <begin position="156"/>
        <end position="186"/>
    </location>
</feature>
<dbReference type="InterPro" id="IPR004255">
    <property type="entry name" value="O-acyltransferase_WSD1_N"/>
</dbReference>
<dbReference type="InterPro" id="IPR014292">
    <property type="entry name" value="Acyl_transf_WS/DGAT"/>
</dbReference>
<keyword evidence="5 11" id="KW-0444">Lipid biosynthesis</keyword>
<evidence type="ECO:0000256" key="1">
    <source>
        <dbReference type="ARBA" id="ARBA00004771"/>
    </source>
</evidence>
<evidence type="ECO:0000256" key="3">
    <source>
        <dbReference type="ARBA" id="ARBA00009587"/>
    </source>
</evidence>
<comment type="catalytic activity">
    <reaction evidence="10 11">
        <text>an acyl-CoA + a 1,2-diacyl-sn-glycerol = a triacyl-sn-glycerol + CoA</text>
        <dbReference type="Rhea" id="RHEA:10868"/>
        <dbReference type="ChEBI" id="CHEBI:17815"/>
        <dbReference type="ChEBI" id="CHEBI:57287"/>
        <dbReference type="ChEBI" id="CHEBI:58342"/>
        <dbReference type="ChEBI" id="CHEBI:64615"/>
        <dbReference type="EC" id="2.3.1.20"/>
    </reaction>
</comment>
<dbReference type="RefSeq" id="WP_269894407.1">
    <property type="nucleotide sequence ID" value="NZ_JAPZPY010000004.1"/>
</dbReference>
<dbReference type="Gene3D" id="3.30.559.10">
    <property type="entry name" value="Chloramphenicol acetyltransferase-like domain"/>
    <property type="match status" value="1"/>
</dbReference>
<evidence type="ECO:0000256" key="11">
    <source>
        <dbReference type="RuleBase" id="RU361241"/>
    </source>
</evidence>
<dbReference type="EMBL" id="JAPZPY010000004">
    <property type="protein sequence ID" value="MCZ8379749.1"/>
    <property type="molecule type" value="Genomic_DNA"/>
</dbReference>
<evidence type="ECO:0000256" key="9">
    <source>
        <dbReference type="ARBA" id="ARBA00023315"/>
    </source>
</evidence>
<evidence type="ECO:0000256" key="4">
    <source>
        <dbReference type="ARBA" id="ARBA00013244"/>
    </source>
</evidence>
<dbReference type="Pfam" id="PF06974">
    <property type="entry name" value="WS_DGAT_C"/>
    <property type="match status" value="1"/>
</dbReference>
<dbReference type="InterPro" id="IPR009721">
    <property type="entry name" value="O-acyltransferase_WSD1_C"/>
</dbReference>
<keyword evidence="6 11" id="KW-0808">Transferase</keyword>
<keyword evidence="16" id="KW-1185">Reference proteome</keyword>
<evidence type="ECO:0000256" key="2">
    <source>
        <dbReference type="ARBA" id="ARBA00005189"/>
    </source>
</evidence>
<gene>
    <name evidence="15" type="ORF">O6P37_12815</name>
</gene>
<dbReference type="Gene3D" id="3.30.559.30">
    <property type="entry name" value="Nonribosomal peptide synthetase, condensation domain"/>
    <property type="match status" value="1"/>
</dbReference>
<evidence type="ECO:0000259" key="14">
    <source>
        <dbReference type="Pfam" id="PF06974"/>
    </source>
</evidence>
<dbReference type="NCBIfam" id="TIGR02946">
    <property type="entry name" value="acyl_WS_DGAT"/>
    <property type="match status" value="1"/>
</dbReference>
<feature type="domain" description="O-acyltransferase WSD1-like N-terminal" evidence="13">
    <location>
        <begin position="1"/>
        <end position="249"/>
    </location>
</feature>
<dbReference type="Pfam" id="PF03007">
    <property type="entry name" value="WS_DGAT_cat"/>
    <property type="match status" value="1"/>
</dbReference>
<dbReference type="PANTHER" id="PTHR31650">
    <property type="entry name" value="O-ACYLTRANSFERASE (WSD1-LIKE) FAMILY PROTEIN"/>
    <property type="match status" value="1"/>
</dbReference>
<feature type="domain" description="O-acyltransferase WSD1 C-terminal" evidence="14">
    <location>
        <begin position="291"/>
        <end position="428"/>
    </location>
</feature>
<evidence type="ECO:0000256" key="5">
    <source>
        <dbReference type="ARBA" id="ARBA00022516"/>
    </source>
</evidence>
<dbReference type="InterPro" id="IPR023213">
    <property type="entry name" value="CAT-like_dom_sf"/>
</dbReference>
<accession>A0ABT4PTD2</accession>
<comment type="similarity">
    <text evidence="3 11">Belongs to the long-chain O-acyltransferase family.</text>
</comment>
<evidence type="ECO:0000256" key="8">
    <source>
        <dbReference type="ARBA" id="ARBA00023098"/>
    </source>
</evidence>
<comment type="pathway">
    <text evidence="2">Lipid metabolism.</text>
</comment>
<keyword evidence="7 11" id="KW-0319">Glycerol metabolism</keyword>
<sequence>MLKLETSRHPMHIASLQIFEPPADAGDDFAEQIFAKMRACTDVATVFTGHPRQTRRGTSAVRWSHDTEIDLDDHLEMVWLAAPGGDSEFFRVLSGLHSGLLDRTRPLWRATVIGGLEGGRFAVYTKTHHALLDGVSGMRMLRESLSTDPDDREVRASWARQPASQAAPAARPAPRSGASRAADTARAARRSASAIRAALRERELFPVFRAPRTMFNAPAGGDRSVAVRSWPMARITDVAKAVGVSPNDVSVAMISGALREYLIECDALPDTPMLGMLPVSMRTGTEANERNIFGSAVCNLGTHLEDPAQRLRVINRSMDYNKRFIRSLPQQVAIHLAGLICAPVGSGRIPPVFNVSISQVPAPREALYRGGARLLATYALAPTLSGQALNFGLISDGENVTFSVVGNTATVPGLERFLDLFETALKDLERAAGL</sequence>